<dbReference type="EMBL" id="CAJDYZ010002655">
    <property type="protein sequence ID" value="CAD1469604.1"/>
    <property type="molecule type" value="Genomic_DNA"/>
</dbReference>
<comment type="caution">
    <text evidence="2">The sequence shown here is derived from an EMBL/GenBank/DDBJ whole genome shotgun (WGS) entry which is preliminary data.</text>
</comment>
<dbReference type="AlphaFoldDB" id="A0A6V7GWZ3"/>
<evidence type="ECO:0000313" key="2">
    <source>
        <dbReference type="EMBL" id="CAD1469604.1"/>
    </source>
</evidence>
<sequence length="58" mass="7159">SIRIIYNLIFKNLKLNLIFKFERKCTNINIIFMLIIILFLRKITFNLKFLLLNYNSYK</sequence>
<feature type="non-terminal residue" evidence="2">
    <location>
        <position position="1"/>
    </location>
</feature>
<keyword evidence="3" id="KW-1185">Reference proteome</keyword>
<evidence type="ECO:0000256" key="1">
    <source>
        <dbReference type="SAM" id="Phobius"/>
    </source>
</evidence>
<organism evidence="2 3">
    <name type="scientific">Heterotrigona itama</name>
    <dbReference type="NCBI Taxonomy" id="395501"/>
    <lineage>
        <taxon>Eukaryota</taxon>
        <taxon>Metazoa</taxon>
        <taxon>Ecdysozoa</taxon>
        <taxon>Arthropoda</taxon>
        <taxon>Hexapoda</taxon>
        <taxon>Insecta</taxon>
        <taxon>Pterygota</taxon>
        <taxon>Neoptera</taxon>
        <taxon>Endopterygota</taxon>
        <taxon>Hymenoptera</taxon>
        <taxon>Apocrita</taxon>
        <taxon>Aculeata</taxon>
        <taxon>Apoidea</taxon>
        <taxon>Anthophila</taxon>
        <taxon>Apidae</taxon>
        <taxon>Heterotrigona</taxon>
    </lineage>
</organism>
<evidence type="ECO:0000313" key="3">
    <source>
        <dbReference type="Proteomes" id="UP000752696"/>
    </source>
</evidence>
<name>A0A6V7GWZ3_9HYME</name>
<proteinExistence type="predicted"/>
<keyword evidence="1" id="KW-0472">Membrane</keyword>
<feature type="transmembrane region" description="Helical" evidence="1">
    <location>
        <begin position="30"/>
        <end position="51"/>
    </location>
</feature>
<reference evidence="2" key="1">
    <citation type="submission" date="2020-07" db="EMBL/GenBank/DDBJ databases">
        <authorList>
            <person name="Nazaruddin N."/>
        </authorList>
    </citation>
    <scope>NUCLEOTIDE SEQUENCE</scope>
</reference>
<dbReference type="Proteomes" id="UP000752696">
    <property type="component" value="Unassembled WGS sequence"/>
</dbReference>
<keyword evidence="1" id="KW-0812">Transmembrane</keyword>
<gene>
    <name evidence="2" type="ORF">MHI_LOCUS138706</name>
</gene>
<feature type="non-terminal residue" evidence="2">
    <location>
        <position position="58"/>
    </location>
</feature>
<protein>
    <submittedName>
        <fullName evidence="2">Uncharacterized protein</fullName>
    </submittedName>
</protein>
<accession>A0A6V7GWZ3</accession>
<keyword evidence="1" id="KW-1133">Transmembrane helix</keyword>